<protein>
    <submittedName>
        <fullName evidence="1">Uncharacterized protein</fullName>
    </submittedName>
</protein>
<accession>A0ACC1CKI9</accession>
<comment type="caution">
    <text evidence="1">The sequence shown here is derived from an EMBL/GenBank/DDBJ whole genome shotgun (WGS) entry which is preliminary data.</text>
</comment>
<sequence length="193" mass="22026">MDFDSDDSQYDPDYRPDNGDGVEMDSSESDSADEISIWNPPHCSRRVWTFSESDMPLLPEIQKRRSARRIDSNIQLDDNSRPSTSAADNAPSTSGTTSSEISELEWLKQKLNSFEWEMPTQDGPPHIEYTIPSSDMKDIYSGILVQADPIDYFDVFMTHDIVEHIVNQTNLYASQYLLTSDVPTNLIQQQQEH</sequence>
<name>A0ACC1CKI9_9NEOP</name>
<keyword evidence="2" id="KW-1185">Reference proteome</keyword>
<reference evidence="1 2" key="1">
    <citation type="journal article" date="2021" name="Front. Genet.">
        <title>Chromosome-Level Genome Assembly Reveals Significant Gene Expansion in the Toll and IMD Signaling Pathways of Dendrolimus kikuchii.</title>
        <authorList>
            <person name="Zhou J."/>
            <person name="Wu P."/>
            <person name="Xiong Z."/>
            <person name="Liu N."/>
            <person name="Zhao N."/>
            <person name="Ji M."/>
            <person name="Qiu Y."/>
            <person name="Yang B."/>
        </authorList>
    </citation>
    <scope>NUCLEOTIDE SEQUENCE [LARGE SCALE GENOMIC DNA]</scope>
    <source>
        <strain evidence="1">Ann1</strain>
    </source>
</reference>
<organism evidence="1 2">
    <name type="scientific">Dendrolimus kikuchii</name>
    <dbReference type="NCBI Taxonomy" id="765133"/>
    <lineage>
        <taxon>Eukaryota</taxon>
        <taxon>Metazoa</taxon>
        <taxon>Ecdysozoa</taxon>
        <taxon>Arthropoda</taxon>
        <taxon>Hexapoda</taxon>
        <taxon>Insecta</taxon>
        <taxon>Pterygota</taxon>
        <taxon>Neoptera</taxon>
        <taxon>Endopterygota</taxon>
        <taxon>Lepidoptera</taxon>
        <taxon>Glossata</taxon>
        <taxon>Ditrysia</taxon>
        <taxon>Bombycoidea</taxon>
        <taxon>Lasiocampidae</taxon>
        <taxon>Dendrolimus</taxon>
    </lineage>
</organism>
<dbReference type="Proteomes" id="UP000824533">
    <property type="component" value="Linkage Group LG22"/>
</dbReference>
<dbReference type="EMBL" id="CM034408">
    <property type="protein sequence ID" value="KAJ0172082.1"/>
    <property type="molecule type" value="Genomic_DNA"/>
</dbReference>
<evidence type="ECO:0000313" key="2">
    <source>
        <dbReference type="Proteomes" id="UP000824533"/>
    </source>
</evidence>
<proteinExistence type="predicted"/>
<gene>
    <name evidence="1" type="ORF">K1T71_012055</name>
</gene>
<evidence type="ECO:0000313" key="1">
    <source>
        <dbReference type="EMBL" id="KAJ0172082.1"/>
    </source>
</evidence>